<comment type="caution">
    <text evidence="2">The sequence shown here is derived from an EMBL/GenBank/DDBJ whole genome shotgun (WGS) entry which is preliminary data.</text>
</comment>
<feature type="compositionally biased region" description="Polar residues" evidence="1">
    <location>
        <begin position="167"/>
        <end position="176"/>
    </location>
</feature>
<sequence>MENISNLSSNLPPTKPVNEEALKDLDQELSLEFKNAAKSVASLYKLSLQKQSMLKYKGYLDCINDLLNIIKNDDDVENWALMKKLELEGKLINEDSKNESTASDQQNLNSSILKSGFSDISQIQNQDFTMSYPSNHKFPPTMPLLSVDHSNHKSDQRHRSQRHNNTKDINNQSSDPVLSPSSEDDSIIDDSASKRKIQSMRVDKRMKH</sequence>
<protein>
    <submittedName>
        <fullName evidence="2">Uncharacterized protein</fullName>
    </submittedName>
</protein>
<evidence type="ECO:0000256" key="1">
    <source>
        <dbReference type="SAM" id="MobiDB-lite"/>
    </source>
</evidence>
<dbReference type="PANTHER" id="PTHR38645:SF1">
    <property type="entry name" value="YALI0F12243P"/>
    <property type="match status" value="1"/>
</dbReference>
<dbReference type="HOGENOM" id="CLU_071871_0_0_1"/>
<dbReference type="AlphaFoldDB" id="K0KIL9"/>
<reference evidence="2 3" key="1">
    <citation type="journal article" date="2012" name="Eukaryot. Cell">
        <title>Draft genome sequence of Wickerhamomyces ciferrii NRRL Y-1031 F-60-10.</title>
        <authorList>
            <person name="Schneider J."/>
            <person name="Andrea H."/>
            <person name="Blom J."/>
            <person name="Jaenicke S."/>
            <person name="Ruckert C."/>
            <person name="Schorsch C."/>
            <person name="Szczepanowski R."/>
            <person name="Farwick M."/>
            <person name="Goesmann A."/>
            <person name="Puhler A."/>
            <person name="Schaffer S."/>
            <person name="Tauch A."/>
            <person name="Kohler T."/>
            <person name="Brinkrolf K."/>
        </authorList>
    </citation>
    <scope>NUCLEOTIDE SEQUENCE [LARGE SCALE GENOMIC DNA]</scope>
    <source>
        <strain evidence="3">ATCC 14091 / BCRC 22168 / CBS 111 / JCM 3599 / NBRC 0793 / NRRL Y-1031 F-60-10</strain>
    </source>
</reference>
<dbReference type="eggNOG" id="ENOG502S6F0">
    <property type="taxonomic scope" value="Eukaryota"/>
</dbReference>
<evidence type="ECO:0000313" key="2">
    <source>
        <dbReference type="EMBL" id="CCH41008.1"/>
    </source>
</evidence>
<dbReference type="EMBL" id="CAIF01000011">
    <property type="protein sequence ID" value="CCH41008.1"/>
    <property type="molecule type" value="Genomic_DNA"/>
</dbReference>
<gene>
    <name evidence="2" type="ORF">BN7_545</name>
</gene>
<feature type="region of interest" description="Disordered" evidence="1">
    <location>
        <begin position="131"/>
        <end position="208"/>
    </location>
</feature>
<proteinExistence type="predicted"/>
<dbReference type="Proteomes" id="UP000009328">
    <property type="component" value="Unassembled WGS sequence"/>
</dbReference>
<evidence type="ECO:0000313" key="3">
    <source>
        <dbReference type="Proteomes" id="UP000009328"/>
    </source>
</evidence>
<accession>K0KIL9</accession>
<name>K0KIL9_WICCF</name>
<feature type="compositionally biased region" description="Basic residues" evidence="1">
    <location>
        <begin position="194"/>
        <end position="208"/>
    </location>
</feature>
<dbReference type="PANTHER" id="PTHR38645">
    <property type="entry name" value="CHROMOSOME 9, WHOLE GENOME SHOTGUN SEQUENCE"/>
    <property type="match status" value="1"/>
</dbReference>
<dbReference type="InParanoid" id="K0KIL9"/>
<dbReference type="FunCoup" id="K0KIL9">
    <property type="interactions" value="20"/>
</dbReference>
<organism evidence="2 3">
    <name type="scientific">Wickerhamomyces ciferrii (strain ATCC 14091 / BCRC 22168 / CBS 111 / JCM 3599 / NBRC 0793 / NRRL Y-1031 F-60-10)</name>
    <name type="common">Yeast</name>
    <name type="synonym">Pichia ciferrii</name>
    <dbReference type="NCBI Taxonomy" id="1206466"/>
    <lineage>
        <taxon>Eukaryota</taxon>
        <taxon>Fungi</taxon>
        <taxon>Dikarya</taxon>
        <taxon>Ascomycota</taxon>
        <taxon>Saccharomycotina</taxon>
        <taxon>Saccharomycetes</taxon>
        <taxon>Phaffomycetales</taxon>
        <taxon>Wickerhamomycetaceae</taxon>
        <taxon>Wickerhamomyces</taxon>
    </lineage>
</organism>
<feature type="compositionally biased region" description="Basic and acidic residues" evidence="1">
    <location>
        <begin position="149"/>
        <end position="158"/>
    </location>
</feature>
<keyword evidence="3" id="KW-1185">Reference proteome</keyword>